<dbReference type="EMBL" id="CP092885">
    <property type="protein sequence ID" value="UYV83300.1"/>
    <property type="molecule type" value="Genomic_DNA"/>
</dbReference>
<evidence type="ECO:0008006" key="3">
    <source>
        <dbReference type="Google" id="ProtNLM"/>
    </source>
</evidence>
<name>A0ABY6LU86_9ARAC</name>
<keyword evidence="2" id="KW-1185">Reference proteome</keyword>
<gene>
    <name evidence="1" type="ORF">LAZ67_23000442</name>
</gene>
<dbReference type="Proteomes" id="UP001235939">
    <property type="component" value="Chromosome 23"/>
</dbReference>
<evidence type="ECO:0000313" key="1">
    <source>
        <dbReference type="EMBL" id="UYV83300.1"/>
    </source>
</evidence>
<dbReference type="InterPro" id="IPR036691">
    <property type="entry name" value="Endo/exonu/phosph_ase_sf"/>
</dbReference>
<proteinExistence type="predicted"/>
<dbReference type="SUPFAM" id="SSF56219">
    <property type="entry name" value="DNase I-like"/>
    <property type="match status" value="1"/>
</dbReference>
<organism evidence="1 2">
    <name type="scientific">Cordylochernes scorpioides</name>
    <dbReference type="NCBI Taxonomy" id="51811"/>
    <lineage>
        <taxon>Eukaryota</taxon>
        <taxon>Metazoa</taxon>
        <taxon>Ecdysozoa</taxon>
        <taxon>Arthropoda</taxon>
        <taxon>Chelicerata</taxon>
        <taxon>Arachnida</taxon>
        <taxon>Pseudoscorpiones</taxon>
        <taxon>Cheliferoidea</taxon>
        <taxon>Chernetidae</taxon>
        <taxon>Cordylochernes</taxon>
    </lineage>
</organism>
<protein>
    <recommendedName>
        <fullName evidence="3">Endonuclease/exonuclease/phosphatase domain-containing protein</fullName>
    </recommendedName>
</protein>
<evidence type="ECO:0000313" key="2">
    <source>
        <dbReference type="Proteomes" id="UP001235939"/>
    </source>
</evidence>
<sequence length="237" mass="26434">MVAIVRIIMAVVSDNQEDNPHVVCPWRWCDPSVSPYPQHQLEREEGAWILGDLNIDEESAKDLASGSAEALTELLGQADLVDVATFFDAALEHTRVAIIGLVDVRRLDRILPPSGSIIDYAHSDHCAVLIQVGEPVYTRLPCSGKPLRSDMFINRMETFINEILLDDLANTSPPMLWEHWSWSIKIALVVEIQSLAPAVAEPAGGYIDRAEHFLRRRLENDTTRSDYPSLLDLGPSL</sequence>
<accession>A0ABY6LU86</accession>
<reference evidence="1 2" key="1">
    <citation type="submission" date="2022-03" db="EMBL/GenBank/DDBJ databases">
        <title>A chromosomal length assembly of Cordylochernes scorpioides.</title>
        <authorList>
            <person name="Zeh D."/>
            <person name="Zeh J."/>
        </authorList>
    </citation>
    <scope>NUCLEOTIDE SEQUENCE [LARGE SCALE GENOMIC DNA]</scope>
    <source>
        <strain evidence="1">IN4F17</strain>
        <tissue evidence="1">Whole Body</tissue>
    </source>
</reference>